<evidence type="ECO:0000256" key="1">
    <source>
        <dbReference type="SAM" id="MobiDB-lite"/>
    </source>
</evidence>
<dbReference type="AlphaFoldDB" id="A0A2P5DIZ8"/>
<dbReference type="InParanoid" id="A0A2P5DIZ8"/>
<keyword evidence="3" id="KW-1185">Reference proteome</keyword>
<comment type="caution">
    <text evidence="2">The sequence shown here is derived from an EMBL/GenBank/DDBJ whole genome shotgun (WGS) entry which is preliminary data.</text>
</comment>
<evidence type="ECO:0000313" key="3">
    <source>
        <dbReference type="Proteomes" id="UP000237000"/>
    </source>
</evidence>
<accession>A0A2P5DIZ8</accession>
<gene>
    <name evidence="2" type="ORF">TorRG33x02_250180</name>
</gene>
<proteinExistence type="predicted"/>
<evidence type="ECO:0000313" key="2">
    <source>
        <dbReference type="EMBL" id="PON73282.1"/>
    </source>
</evidence>
<dbReference type="Proteomes" id="UP000237000">
    <property type="component" value="Unassembled WGS sequence"/>
</dbReference>
<feature type="region of interest" description="Disordered" evidence="1">
    <location>
        <begin position="64"/>
        <end position="110"/>
    </location>
</feature>
<sequence length="110" mass="12114">MSFSATKFAKPIPLNVSTPRSNDSHLCLRPVLFLDLRTSSASIPSPITLSRTIDPHRRRLRHRQGEIAPGFNQSARMDGVAPGTNGSNKLTRLGSELPRIEGLGPKCQRR</sequence>
<protein>
    <submittedName>
        <fullName evidence="2">Uncharacterized protein</fullName>
    </submittedName>
</protein>
<reference evidence="3" key="1">
    <citation type="submission" date="2016-06" db="EMBL/GenBank/DDBJ databases">
        <title>Parallel loss of symbiosis genes in relatives of nitrogen-fixing non-legume Parasponia.</title>
        <authorList>
            <person name="Van Velzen R."/>
            <person name="Holmer R."/>
            <person name="Bu F."/>
            <person name="Rutten L."/>
            <person name="Van Zeijl A."/>
            <person name="Liu W."/>
            <person name="Santuari L."/>
            <person name="Cao Q."/>
            <person name="Sharma T."/>
            <person name="Shen D."/>
            <person name="Roswanjaya Y."/>
            <person name="Wardhani T."/>
            <person name="Kalhor M.S."/>
            <person name="Jansen J."/>
            <person name="Van den Hoogen J."/>
            <person name="Gungor B."/>
            <person name="Hartog M."/>
            <person name="Hontelez J."/>
            <person name="Verver J."/>
            <person name="Yang W.-C."/>
            <person name="Schijlen E."/>
            <person name="Repin R."/>
            <person name="Schilthuizen M."/>
            <person name="Schranz E."/>
            <person name="Heidstra R."/>
            <person name="Miyata K."/>
            <person name="Fedorova E."/>
            <person name="Kohlen W."/>
            <person name="Bisseling T."/>
            <person name="Smit S."/>
            <person name="Geurts R."/>
        </authorList>
    </citation>
    <scope>NUCLEOTIDE SEQUENCE [LARGE SCALE GENOMIC DNA]</scope>
    <source>
        <strain evidence="3">cv. RG33-2</strain>
    </source>
</reference>
<dbReference type="EMBL" id="JXTC01000267">
    <property type="protein sequence ID" value="PON73282.1"/>
    <property type="molecule type" value="Genomic_DNA"/>
</dbReference>
<organism evidence="2 3">
    <name type="scientific">Trema orientale</name>
    <name type="common">Charcoal tree</name>
    <name type="synonym">Celtis orientalis</name>
    <dbReference type="NCBI Taxonomy" id="63057"/>
    <lineage>
        <taxon>Eukaryota</taxon>
        <taxon>Viridiplantae</taxon>
        <taxon>Streptophyta</taxon>
        <taxon>Embryophyta</taxon>
        <taxon>Tracheophyta</taxon>
        <taxon>Spermatophyta</taxon>
        <taxon>Magnoliopsida</taxon>
        <taxon>eudicotyledons</taxon>
        <taxon>Gunneridae</taxon>
        <taxon>Pentapetalae</taxon>
        <taxon>rosids</taxon>
        <taxon>fabids</taxon>
        <taxon>Rosales</taxon>
        <taxon>Cannabaceae</taxon>
        <taxon>Trema</taxon>
    </lineage>
</organism>
<name>A0A2P5DIZ8_TREOI</name>